<dbReference type="Gene3D" id="1.25.40.570">
    <property type="match status" value="1"/>
</dbReference>
<dbReference type="InParanoid" id="E3KKM1"/>
<dbReference type="AlphaFoldDB" id="E3KKM1"/>
<evidence type="ECO:0000313" key="1">
    <source>
        <dbReference type="EMBL" id="EFP84846.1"/>
    </source>
</evidence>
<dbReference type="EMBL" id="DS178292">
    <property type="protein sequence ID" value="EFP84846.1"/>
    <property type="molecule type" value="Genomic_DNA"/>
</dbReference>
<dbReference type="STRING" id="418459.E3KKM1"/>
<dbReference type="HOGENOM" id="CLU_2980156_0_0_1"/>
<dbReference type="RefSeq" id="XP_003329265.1">
    <property type="nucleotide sequence ID" value="XM_003329217.1"/>
</dbReference>
<dbReference type="Proteomes" id="UP000008783">
    <property type="component" value="Unassembled WGS sequence"/>
</dbReference>
<name>E3KKM1_PUCGT</name>
<protein>
    <submittedName>
        <fullName evidence="1">Uncharacterized protein</fullName>
    </submittedName>
</protein>
<dbReference type="OrthoDB" id="1418352at2759"/>
<proteinExistence type="predicted"/>
<dbReference type="KEGG" id="pgr:PGTG_10317"/>
<reference evidence="2" key="2">
    <citation type="journal article" date="2011" name="Proc. Natl. Acad. Sci. U.S.A.">
        <title>Obligate biotrophy features unraveled by the genomic analysis of rust fungi.</title>
        <authorList>
            <person name="Duplessis S."/>
            <person name="Cuomo C.A."/>
            <person name="Lin Y.-C."/>
            <person name="Aerts A."/>
            <person name="Tisserant E."/>
            <person name="Veneault-Fourrey C."/>
            <person name="Joly D.L."/>
            <person name="Hacquard S."/>
            <person name="Amselem J."/>
            <person name="Cantarel B.L."/>
            <person name="Chiu R."/>
            <person name="Coutinho P.M."/>
            <person name="Feau N."/>
            <person name="Field M."/>
            <person name="Frey P."/>
            <person name="Gelhaye E."/>
            <person name="Goldberg J."/>
            <person name="Grabherr M.G."/>
            <person name="Kodira C.D."/>
            <person name="Kohler A."/>
            <person name="Kuees U."/>
            <person name="Lindquist E.A."/>
            <person name="Lucas S.M."/>
            <person name="Mago R."/>
            <person name="Mauceli E."/>
            <person name="Morin E."/>
            <person name="Murat C."/>
            <person name="Pangilinan J.L."/>
            <person name="Park R."/>
            <person name="Pearson M."/>
            <person name="Quesneville H."/>
            <person name="Rouhier N."/>
            <person name="Sakthikumar S."/>
            <person name="Salamov A.A."/>
            <person name="Schmutz J."/>
            <person name="Selles B."/>
            <person name="Shapiro H."/>
            <person name="Tanguay P."/>
            <person name="Tuskan G.A."/>
            <person name="Henrissat B."/>
            <person name="Van de Peer Y."/>
            <person name="Rouze P."/>
            <person name="Ellis J.G."/>
            <person name="Dodds P.N."/>
            <person name="Schein J.E."/>
            <person name="Zhong S."/>
            <person name="Hamelin R.C."/>
            <person name="Grigoriev I.V."/>
            <person name="Szabo L.J."/>
            <person name="Martin F."/>
        </authorList>
    </citation>
    <scope>NUCLEOTIDE SEQUENCE [LARGE SCALE GENOMIC DNA]</scope>
    <source>
        <strain evidence="2">CRL 75-36-700-3 / race SCCL</strain>
    </source>
</reference>
<gene>
    <name evidence="1" type="ORF">PGTG_10317</name>
</gene>
<reference key="1">
    <citation type="submission" date="2007-01" db="EMBL/GenBank/DDBJ databases">
        <title>The Genome Sequence of Puccinia graminis f. sp. tritici Strain CRL 75-36-700-3.</title>
        <authorList>
            <consortium name="The Broad Institute Genome Sequencing Platform"/>
            <person name="Birren B."/>
            <person name="Lander E."/>
            <person name="Galagan J."/>
            <person name="Nusbaum C."/>
            <person name="Devon K."/>
            <person name="Cuomo C."/>
            <person name="Jaffe D."/>
            <person name="Butler J."/>
            <person name="Alvarez P."/>
            <person name="Gnerre S."/>
            <person name="Grabherr M."/>
            <person name="Mauceli E."/>
            <person name="Brockman W."/>
            <person name="Young S."/>
            <person name="LaButti K."/>
            <person name="Sykes S."/>
            <person name="DeCaprio D."/>
            <person name="Crawford M."/>
            <person name="Koehrsen M."/>
            <person name="Engels R."/>
            <person name="Montgomery P."/>
            <person name="Pearson M."/>
            <person name="Howarth C."/>
            <person name="Larson L."/>
            <person name="White J."/>
            <person name="Zeng Q."/>
            <person name="Kodira C."/>
            <person name="Yandava C."/>
            <person name="Alvarado L."/>
            <person name="O'Leary S."/>
            <person name="Szabo L."/>
            <person name="Dean R."/>
            <person name="Schein J."/>
        </authorList>
    </citation>
    <scope>NUCLEOTIDE SEQUENCE</scope>
    <source>
        <strain>CRL 75-36-700-3</strain>
    </source>
</reference>
<dbReference type="GeneID" id="10526820"/>
<sequence length="58" mass="6995">MTFRNTKNLKIKIKLCSFLFEYQQNKEALGLIANLLKELKKLDNKMILTEIHLLERRF</sequence>
<accession>E3KKM1</accession>
<keyword evidence="2" id="KW-1185">Reference proteome</keyword>
<organism evidence="1 2">
    <name type="scientific">Puccinia graminis f. sp. tritici (strain CRL 75-36-700-3 / race SCCL)</name>
    <name type="common">Black stem rust fungus</name>
    <dbReference type="NCBI Taxonomy" id="418459"/>
    <lineage>
        <taxon>Eukaryota</taxon>
        <taxon>Fungi</taxon>
        <taxon>Dikarya</taxon>
        <taxon>Basidiomycota</taxon>
        <taxon>Pucciniomycotina</taxon>
        <taxon>Pucciniomycetes</taxon>
        <taxon>Pucciniales</taxon>
        <taxon>Pucciniaceae</taxon>
        <taxon>Puccinia</taxon>
    </lineage>
</organism>
<evidence type="ECO:0000313" key="2">
    <source>
        <dbReference type="Proteomes" id="UP000008783"/>
    </source>
</evidence>
<dbReference type="VEuPathDB" id="FungiDB:PGTG_10317"/>